<dbReference type="PANTHER" id="PTHR46513:SF44">
    <property type="entry name" value="LDL RECEPTOR RELATED PROTEIN 4"/>
    <property type="match status" value="1"/>
</dbReference>
<keyword evidence="7" id="KW-0449">Lipoprotein</keyword>
<feature type="repeat" description="LDL-receptor class B" evidence="6">
    <location>
        <begin position="149"/>
        <end position="191"/>
    </location>
</feature>
<gene>
    <name evidence="7" type="primary">Lrp4</name>
    <name evidence="7" type="ORF">CDAR_216181</name>
</gene>
<keyword evidence="4" id="KW-1015">Disulfide bond</keyword>
<comment type="caution">
    <text evidence="7">The sequence shown here is derived from an EMBL/GenBank/DDBJ whole genome shotgun (WGS) entry which is preliminary data.</text>
</comment>
<evidence type="ECO:0000256" key="5">
    <source>
        <dbReference type="ARBA" id="ARBA00023180"/>
    </source>
</evidence>
<dbReference type="PROSITE" id="PS51120">
    <property type="entry name" value="LDLRB"/>
    <property type="match status" value="4"/>
</dbReference>
<keyword evidence="1" id="KW-0245">EGF-like domain</keyword>
<feature type="repeat" description="LDL-receptor class B" evidence="6">
    <location>
        <begin position="235"/>
        <end position="278"/>
    </location>
</feature>
<evidence type="ECO:0000256" key="4">
    <source>
        <dbReference type="ARBA" id="ARBA00023157"/>
    </source>
</evidence>
<dbReference type="SUPFAM" id="SSF63825">
    <property type="entry name" value="YWTD domain"/>
    <property type="match status" value="2"/>
</dbReference>
<evidence type="ECO:0000256" key="2">
    <source>
        <dbReference type="ARBA" id="ARBA00022729"/>
    </source>
</evidence>
<dbReference type="Gene3D" id="2.120.10.30">
    <property type="entry name" value="TolB, C-terminal domain"/>
    <property type="match status" value="2"/>
</dbReference>
<reference evidence="7 8" key="1">
    <citation type="submission" date="2021-06" db="EMBL/GenBank/DDBJ databases">
        <title>Caerostris darwini draft genome.</title>
        <authorList>
            <person name="Kono N."/>
            <person name="Arakawa K."/>
        </authorList>
    </citation>
    <scope>NUCLEOTIDE SEQUENCE [LARGE SCALE GENOMIC DNA]</scope>
</reference>
<keyword evidence="8" id="KW-1185">Reference proteome</keyword>
<feature type="repeat" description="LDL-receptor class B" evidence="6">
    <location>
        <begin position="279"/>
        <end position="311"/>
    </location>
</feature>
<name>A0AAV4SP33_9ARAC</name>
<keyword evidence="7" id="KW-0675">Receptor</keyword>
<keyword evidence="5" id="KW-0325">Glycoprotein</keyword>
<keyword evidence="2" id="KW-0732">Signal</keyword>
<dbReference type="Pfam" id="PF00058">
    <property type="entry name" value="Ldl_recept_b"/>
    <property type="match status" value="3"/>
</dbReference>
<protein>
    <submittedName>
        <fullName evidence="7">Low-density lipoprotein receptor-related protein 4</fullName>
    </submittedName>
</protein>
<evidence type="ECO:0000313" key="7">
    <source>
        <dbReference type="EMBL" id="GIY34986.1"/>
    </source>
</evidence>
<evidence type="ECO:0000256" key="1">
    <source>
        <dbReference type="ARBA" id="ARBA00022536"/>
    </source>
</evidence>
<keyword evidence="3" id="KW-0677">Repeat</keyword>
<dbReference type="FunFam" id="2.120.10.30:FF:000241">
    <property type="entry name" value="Low-density lipoprotein receptor-related protein 6"/>
    <property type="match status" value="1"/>
</dbReference>
<dbReference type="PANTHER" id="PTHR46513">
    <property type="entry name" value="VITELLOGENIN RECEPTOR-LIKE PROTEIN-RELATED-RELATED"/>
    <property type="match status" value="1"/>
</dbReference>
<evidence type="ECO:0000313" key="8">
    <source>
        <dbReference type="Proteomes" id="UP001054837"/>
    </source>
</evidence>
<evidence type="ECO:0000256" key="3">
    <source>
        <dbReference type="ARBA" id="ARBA00022737"/>
    </source>
</evidence>
<dbReference type="EMBL" id="BPLQ01008122">
    <property type="protein sequence ID" value="GIY34986.1"/>
    <property type="molecule type" value="Genomic_DNA"/>
</dbReference>
<organism evidence="7 8">
    <name type="scientific">Caerostris darwini</name>
    <dbReference type="NCBI Taxonomy" id="1538125"/>
    <lineage>
        <taxon>Eukaryota</taxon>
        <taxon>Metazoa</taxon>
        <taxon>Ecdysozoa</taxon>
        <taxon>Arthropoda</taxon>
        <taxon>Chelicerata</taxon>
        <taxon>Arachnida</taxon>
        <taxon>Araneae</taxon>
        <taxon>Araneomorphae</taxon>
        <taxon>Entelegynae</taxon>
        <taxon>Araneoidea</taxon>
        <taxon>Araneidae</taxon>
        <taxon>Caerostris</taxon>
    </lineage>
</organism>
<accession>A0AAV4SP33</accession>
<dbReference type="GO" id="GO:0060070">
    <property type="term" value="P:canonical Wnt signaling pathway"/>
    <property type="evidence" value="ECO:0007669"/>
    <property type="project" value="TreeGrafter"/>
</dbReference>
<feature type="repeat" description="LDL-receptor class B" evidence="6">
    <location>
        <begin position="192"/>
        <end position="234"/>
    </location>
</feature>
<dbReference type="Proteomes" id="UP001054837">
    <property type="component" value="Unassembled WGS sequence"/>
</dbReference>
<dbReference type="InterPro" id="IPR000033">
    <property type="entry name" value="LDLR_classB_rpt"/>
</dbReference>
<proteinExistence type="predicted"/>
<dbReference type="InterPro" id="IPR011042">
    <property type="entry name" value="6-blade_b-propeller_TolB-like"/>
</dbReference>
<dbReference type="InterPro" id="IPR050778">
    <property type="entry name" value="Cueball_EGF_LRP_Nidogen"/>
</dbReference>
<sequence>MSTHFQNSDHSRVCKILLLQHGSTITKQRDDNLKHDLKNSHTDDLPHPFAITVFEDHLFWTDWQTKSIHRANKFTGRNATTLHTKLHFPMDLIVVHPLRQPYEWSSFLIFTRRSDVRWLCLDCDDDADVVFPFRNISSAGALDFDSDTDTIYWSDITNDTISRSHINGSNQQIVIQNTLESPDGLAIDWITGKLYWTDSGTHRIEVAKLNGDMRAILIWENLGKPRDIVVDPTTGFMYWTDWGDYPKIERSGMDGSHRTVVIDRNITWPNCLAIDQQRQKLYWTDAKTRTIEMSDYDGRNRQVIQKWENET</sequence>
<dbReference type="GO" id="GO:0017147">
    <property type="term" value="F:Wnt-protein binding"/>
    <property type="evidence" value="ECO:0007669"/>
    <property type="project" value="TreeGrafter"/>
</dbReference>
<evidence type="ECO:0000256" key="6">
    <source>
        <dbReference type="PROSITE-ProRule" id="PRU00461"/>
    </source>
</evidence>
<dbReference type="AlphaFoldDB" id="A0AAV4SP33"/>
<dbReference type="SMART" id="SM00135">
    <property type="entry name" value="LY"/>
    <property type="match status" value="5"/>
</dbReference>
<dbReference type="GO" id="GO:0042813">
    <property type="term" value="F:Wnt receptor activity"/>
    <property type="evidence" value="ECO:0007669"/>
    <property type="project" value="TreeGrafter"/>
</dbReference>
<dbReference type="GO" id="GO:0005886">
    <property type="term" value="C:plasma membrane"/>
    <property type="evidence" value="ECO:0007669"/>
    <property type="project" value="TreeGrafter"/>
</dbReference>